<evidence type="ECO:0000256" key="3">
    <source>
        <dbReference type="ARBA" id="ARBA00022475"/>
    </source>
</evidence>
<organism evidence="11 12">
    <name type="scientific">Wenjunlia vitaminophila</name>
    <name type="common">Streptomyces vitaminophilus</name>
    <dbReference type="NCBI Taxonomy" id="76728"/>
    <lineage>
        <taxon>Bacteria</taxon>
        <taxon>Bacillati</taxon>
        <taxon>Actinomycetota</taxon>
        <taxon>Actinomycetes</taxon>
        <taxon>Kitasatosporales</taxon>
        <taxon>Streptomycetaceae</taxon>
        <taxon>Wenjunlia</taxon>
    </lineage>
</organism>
<feature type="transmembrane region" description="Helical" evidence="9">
    <location>
        <begin position="72"/>
        <end position="88"/>
    </location>
</feature>
<feature type="transmembrane region" description="Helical" evidence="9">
    <location>
        <begin position="391"/>
        <end position="414"/>
    </location>
</feature>
<dbReference type="Gene3D" id="1.20.1720.10">
    <property type="entry name" value="Multidrug resistance protein D"/>
    <property type="match status" value="1"/>
</dbReference>
<proteinExistence type="predicted"/>
<evidence type="ECO:0000256" key="7">
    <source>
        <dbReference type="ARBA" id="ARBA00023251"/>
    </source>
</evidence>
<comment type="subcellular location">
    <subcellularLocation>
        <location evidence="1">Cell membrane</location>
        <topology evidence="1">Multi-pass membrane protein</topology>
    </subcellularLocation>
</comment>
<keyword evidence="4 9" id="KW-0812">Transmembrane</keyword>
<keyword evidence="5 9" id="KW-1133">Transmembrane helix</keyword>
<dbReference type="CDD" id="cd17321">
    <property type="entry name" value="MFS_MMR_MDR_like"/>
    <property type="match status" value="1"/>
</dbReference>
<feature type="transmembrane region" description="Helical" evidence="9">
    <location>
        <begin position="252"/>
        <end position="272"/>
    </location>
</feature>
<feature type="transmembrane region" description="Helical" evidence="9">
    <location>
        <begin position="223"/>
        <end position="240"/>
    </location>
</feature>
<dbReference type="GO" id="GO:0022857">
    <property type="term" value="F:transmembrane transporter activity"/>
    <property type="evidence" value="ECO:0007669"/>
    <property type="project" value="InterPro"/>
</dbReference>
<dbReference type="STRING" id="76728.AQ490_19720"/>
<dbReference type="InterPro" id="IPR020846">
    <property type="entry name" value="MFS_dom"/>
</dbReference>
<feature type="domain" description="Major facilitator superfamily (MFS) profile" evidence="10">
    <location>
        <begin position="34"/>
        <end position="565"/>
    </location>
</feature>
<evidence type="ECO:0000256" key="4">
    <source>
        <dbReference type="ARBA" id="ARBA00022692"/>
    </source>
</evidence>
<keyword evidence="3" id="KW-1003">Cell membrane</keyword>
<evidence type="ECO:0000256" key="2">
    <source>
        <dbReference type="ARBA" id="ARBA00022448"/>
    </source>
</evidence>
<feature type="transmembrane region" description="Helical" evidence="9">
    <location>
        <begin position="32"/>
        <end position="60"/>
    </location>
</feature>
<reference evidence="11 12" key="1">
    <citation type="submission" date="2015-10" db="EMBL/GenBank/DDBJ databases">
        <title>Draft genome sequence of pyrrolomycin-producing Streptomyces vitaminophilus.</title>
        <authorList>
            <person name="Graham D.E."/>
            <person name="Mahan K.M."/>
            <person name="Klingeman D.M."/>
            <person name="Hettich R.L."/>
            <person name="Parry R.J."/>
        </authorList>
    </citation>
    <scope>NUCLEOTIDE SEQUENCE [LARGE SCALE GENOMIC DNA]</scope>
    <source>
        <strain evidence="11 12">ATCC 31673</strain>
    </source>
</reference>
<dbReference type="Pfam" id="PF07690">
    <property type="entry name" value="MFS_1"/>
    <property type="match status" value="1"/>
</dbReference>
<keyword evidence="6 9" id="KW-0472">Membrane</keyword>
<evidence type="ECO:0000256" key="8">
    <source>
        <dbReference type="SAM" id="MobiDB-lite"/>
    </source>
</evidence>
<accession>A0A0T6LU76</accession>
<evidence type="ECO:0000256" key="5">
    <source>
        <dbReference type="ARBA" id="ARBA00022989"/>
    </source>
</evidence>
<keyword evidence="7" id="KW-0046">Antibiotic resistance</keyword>
<evidence type="ECO:0000256" key="9">
    <source>
        <dbReference type="SAM" id="Phobius"/>
    </source>
</evidence>
<evidence type="ECO:0000313" key="12">
    <source>
        <dbReference type="Proteomes" id="UP000050867"/>
    </source>
</evidence>
<feature type="transmembrane region" description="Helical" evidence="9">
    <location>
        <begin position="435"/>
        <end position="452"/>
    </location>
</feature>
<dbReference type="EMBL" id="LLZU01000011">
    <property type="protein sequence ID" value="KRV49556.1"/>
    <property type="molecule type" value="Genomic_DNA"/>
</dbReference>
<gene>
    <name evidence="11" type="ORF">AQ490_19720</name>
</gene>
<dbReference type="SUPFAM" id="SSF103473">
    <property type="entry name" value="MFS general substrate transporter"/>
    <property type="match status" value="2"/>
</dbReference>
<dbReference type="PROSITE" id="PS50850">
    <property type="entry name" value="MFS"/>
    <property type="match status" value="1"/>
</dbReference>
<dbReference type="GO" id="GO:0005886">
    <property type="term" value="C:plasma membrane"/>
    <property type="evidence" value="ECO:0007669"/>
    <property type="project" value="UniProtKB-SubCell"/>
</dbReference>
<dbReference type="OrthoDB" id="783189at2"/>
<dbReference type="InterPro" id="IPR004638">
    <property type="entry name" value="EmrB-like"/>
</dbReference>
<feature type="transmembrane region" description="Helical" evidence="9">
    <location>
        <begin position="100"/>
        <end position="119"/>
    </location>
</feature>
<dbReference type="NCBIfam" id="TIGR00711">
    <property type="entry name" value="efflux_EmrB"/>
    <property type="match status" value="1"/>
</dbReference>
<name>A0A0T6LU76_WENVI</name>
<dbReference type="PANTHER" id="PTHR42718">
    <property type="entry name" value="MAJOR FACILITATOR SUPERFAMILY MULTIDRUG TRANSPORTER MFSC"/>
    <property type="match status" value="1"/>
</dbReference>
<feature type="transmembrane region" description="Helical" evidence="9">
    <location>
        <begin position="543"/>
        <end position="560"/>
    </location>
</feature>
<feature type="transmembrane region" description="Helical" evidence="9">
    <location>
        <begin position="158"/>
        <end position="181"/>
    </location>
</feature>
<dbReference type="AlphaFoldDB" id="A0A0T6LU76"/>
<sequence length="585" mass="61799">MTHDTQGRSAAPKGGRPEPGGPARREPDPRRWIALVIILSAGFMDLLDVTIVNVVLPSILTDLDAEYAQAEWIVAGYVLGFAALLVTGGRLGDIFGRKRLFLVGVASFTAASALCGAATGPEMLIGARFLQGAMAGLMVPQILAIIHVSFPAEERGKVIGIWGGVMGSASAIGLVTGGALIEWNPADLGWRSIFLVNVPIGLAALIAAWFFVSESKPRNAPRVDLVGAVVSILGILLLVYPLTEGRNRGWPLWIFLLMGSAVVVLGLFVLYESHRTRTVGSPLVALSLFRNRAFSAGMTVWMLFWLAAGGFFLVWTLYMQMGLGWSALRAGLTSTAFAVGGATGSGLAVQVFTPRFGRKVLMGGAALNGAGFAAYLWAADHYGPDISSWQMALPLVVTGFGFGLVVAPMIDAILTGVPGRDAGSASGTLGMVQQVGMALGVALVGVFFFNQIDHDSDRGVDKVVPALQQQLTAAGVPDDQRGDILAGFRTCVRERSASHDPTEVPESCLASAEGGPARLGELLEKAGEEANAHNFSRSFSLTLWWGVGIQVLVFLGMFALPRHVRTGLEAVPAEAEEEHSPQLTP</sequence>
<evidence type="ECO:0000256" key="6">
    <source>
        <dbReference type="ARBA" id="ARBA00023136"/>
    </source>
</evidence>
<dbReference type="GO" id="GO:0046677">
    <property type="term" value="P:response to antibiotic"/>
    <property type="evidence" value="ECO:0007669"/>
    <property type="project" value="UniProtKB-KW"/>
</dbReference>
<dbReference type="eggNOG" id="COG0477">
    <property type="taxonomic scope" value="Bacteria"/>
</dbReference>
<evidence type="ECO:0000256" key="1">
    <source>
        <dbReference type="ARBA" id="ARBA00004651"/>
    </source>
</evidence>
<keyword evidence="12" id="KW-1185">Reference proteome</keyword>
<dbReference type="RefSeq" id="WP_018383102.1">
    <property type="nucleotide sequence ID" value="NZ_LLZU01000011.1"/>
</dbReference>
<feature type="region of interest" description="Disordered" evidence="8">
    <location>
        <begin position="1"/>
        <end position="27"/>
    </location>
</feature>
<feature type="transmembrane region" description="Helical" evidence="9">
    <location>
        <begin position="193"/>
        <end position="211"/>
    </location>
</feature>
<feature type="transmembrane region" description="Helical" evidence="9">
    <location>
        <begin position="330"/>
        <end position="353"/>
    </location>
</feature>
<dbReference type="InterPro" id="IPR036259">
    <property type="entry name" value="MFS_trans_sf"/>
</dbReference>
<comment type="caution">
    <text evidence="11">The sequence shown here is derived from an EMBL/GenBank/DDBJ whole genome shotgun (WGS) entry which is preliminary data.</text>
</comment>
<feature type="transmembrane region" description="Helical" evidence="9">
    <location>
        <begin position="360"/>
        <end position="379"/>
    </location>
</feature>
<evidence type="ECO:0000259" key="10">
    <source>
        <dbReference type="PROSITE" id="PS50850"/>
    </source>
</evidence>
<dbReference type="Gene3D" id="1.20.1250.20">
    <property type="entry name" value="MFS general substrate transporter like domains"/>
    <property type="match status" value="1"/>
</dbReference>
<dbReference type="InterPro" id="IPR011701">
    <property type="entry name" value="MFS"/>
</dbReference>
<protein>
    <submittedName>
        <fullName evidence="11">Multidrug MFS transporter</fullName>
    </submittedName>
</protein>
<feature type="transmembrane region" description="Helical" evidence="9">
    <location>
        <begin position="293"/>
        <end position="318"/>
    </location>
</feature>
<dbReference type="Proteomes" id="UP000050867">
    <property type="component" value="Unassembled WGS sequence"/>
</dbReference>
<feature type="transmembrane region" description="Helical" evidence="9">
    <location>
        <begin position="125"/>
        <end position="146"/>
    </location>
</feature>
<evidence type="ECO:0000313" key="11">
    <source>
        <dbReference type="EMBL" id="KRV49556.1"/>
    </source>
</evidence>
<keyword evidence="2" id="KW-0813">Transport</keyword>
<dbReference type="PANTHER" id="PTHR42718:SF39">
    <property type="entry name" value="ACTINORHODIN TRANSPORTER-RELATED"/>
    <property type="match status" value="1"/>
</dbReference>